<evidence type="ECO:0000313" key="3">
    <source>
        <dbReference type="EMBL" id="KIP07808.1"/>
    </source>
</evidence>
<feature type="transmembrane region" description="Helical" evidence="2">
    <location>
        <begin position="45"/>
        <end position="64"/>
    </location>
</feature>
<evidence type="ECO:0000256" key="1">
    <source>
        <dbReference type="SAM" id="MobiDB-lite"/>
    </source>
</evidence>
<dbReference type="EMBL" id="KN840490">
    <property type="protein sequence ID" value="KIP07808.1"/>
    <property type="molecule type" value="Genomic_DNA"/>
</dbReference>
<dbReference type="HOGENOM" id="CLU_1107466_0_0_1"/>
<dbReference type="OrthoDB" id="3250682at2759"/>
<keyword evidence="4" id="KW-1185">Reference proteome</keyword>
<feature type="transmembrane region" description="Helical" evidence="2">
    <location>
        <begin position="76"/>
        <end position="98"/>
    </location>
</feature>
<feature type="transmembrane region" description="Helical" evidence="2">
    <location>
        <begin position="152"/>
        <end position="176"/>
    </location>
</feature>
<feature type="transmembrane region" description="Helical" evidence="2">
    <location>
        <begin position="110"/>
        <end position="132"/>
    </location>
</feature>
<dbReference type="AlphaFoldDB" id="A0A0C3PMG5"/>
<feature type="transmembrane region" description="Helical" evidence="2">
    <location>
        <begin position="15"/>
        <end position="33"/>
    </location>
</feature>
<proteinExistence type="predicted"/>
<evidence type="ECO:0000256" key="2">
    <source>
        <dbReference type="SAM" id="Phobius"/>
    </source>
</evidence>
<accession>A0A0C3PMG5</accession>
<keyword evidence="2" id="KW-0472">Membrane</keyword>
<keyword evidence="2" id="KW-0812">Transmembrane</keyword>
<dbReference type="Proteomes" id="UP000053257">
    <property type="component" value="Unassembled WGS sequence"/>
</dbReference>
<sequence length="251" mass="26950">MNDQQTHALNLLCETLVYGIFCVAITIVIYLLLTEKGLTLSRKALFCVAILQFSLASGHLATLVHEAYIPNDSIKVTQAAASMGQISAIAGMIFPAALTSRSQLTRILPIPSGAVALAGVIVNTLLIVGRLLYQQWQTKRVMGPAYLGSRTLRGVVLMMVESGAIIAAVYTAALVFEKRGSPVTHILLNTLEPLYGLNPTAIIILVHLNRAIGTHTTRQYTETLSASPPLPPSSPRETPQAAHFPGSAIYH</sequence>
<organism evidence="3 4">
    <name type="scientific">Phlebiopsis gigantea (strain 11061_1 CR5-6)</name>
    <name type="common">White-rot fungus</name>
    <name type="synonym">Peniophora gigantea</name>
    <dbReference type="NCBI Taxonomy" id="745531"/>
    <lineage>
        <taxon>Eukaryota</taxon>
        <taxon>Fungi</taxon>
        <taxon>Dikarya</taxon>
        <taxon>Basidiomycota</taxon>
        <taxon>Agaricomycotina</taxon>
        <taxon>Agaricomycetes</taxon>
        <taxon>Polyporales</taxon>
        <taxon>Phanerochaetaceae</taxon>
        <taxon>Phlebiopsis</taxon>
    </lineage>
</organism>
<keyword evidence="2" id="KW-1133">Transmembrane helix</keyword>
<reference evidence="3 4" key="1">
    <citation type="journal article" date="2014" name="PLoS Genet.">
        <title>Analysis of the Phlebiopsis gigantea genome, transcriptome and secretome provides insight into its pioneer colonization strategies of wood.</title>
        <authorList>
            <person name="Hori C."/>
            <person name="Ishida T."/>
            <person name="Igarashi K."/>
            <person name="Samejima M."/>
            <person name="Suzuki H."/>
            <person name="Master E."/>
            <person name="Ferreira P."/>
            <person name="Ruiz-Duenas F.J."/>
            <person name="Held B."/>
            <person name="Canessa P."/>
            <person name="Larrondo L.F."/>
            <person name="Schmoll M."/>
            <person name="Druzhinina I.S."/>
            <person name="Kubicek C.P."/>
            <person name="Gaskell J.A."/>
            <person name="Kersten P."/>
            <person name="St John F."/>
            <person name="Glasner J."/>
            <person name="Sabat G."/>
            <person name="Splinter BonDurant S."/>
            <person name="Syed K."/>
            <person name="Yadav J."/>
            <person name="Mgbeahuruike A.C."/>
            <person name="Kovalchuk A."/>
            <person name="Asiegbu F.O."/>
            <person name="Lackner G."/>
            <person name="Hoffmeister D."/>
            <person name="Rencoret J."/>
            <person name="Gutierrez A."/>
            <person name="Sun H."/>
            <person name="Lindquist E."/>
            <person name="Barry K."/>
            <person name="Riley R."/>
            <person name="Grigoriev I.V."/>
            <person name="Henrissat B."/>
            <person name="Kues U."/>
            <person name="Berka R.M."/>
            <person name="Martinez A.T."/>
            <person name="Covert S.F."/>
            <person name="Blanchette R.A."/>
            <person name="Cullen D."/>
        </authorList>
    </citation>
    <scope>NUCLEOTIDE SEQUENCE [LARGE SCALE GENOMIC DNA]</scope>
    <source>
        <strain evidence="3 4">11061_1 CR5-6</strain>
    </source>
</reference>
<evidence type="ECO:0000313" key="4">
    <source>
        <dbReference type="Proteomes" id="UP000053257"/>
    </source>
</evidence>
<protein>
    <submittedName>
        <fullName evidence="3">Uncharacterized protein</fullName>
    </submittedName>
</protein>
<feature type="region of interest" description="Disordered" evidence="1">
    <location>
        <begin position="221"/>
        <end position="251"/>
    </location>
</feature>
<name>A0A0C3PMG5_PHLG1</name>
<gene>
    <name evidence="3" type="ORF">PHLGIDRAFT_117778</name>
</gene>